<organism evidence="3 4">
    <name type="scientific">Caldicellulosiruptor hydrothermalis (strain DSM 18901 / VKM B-2411 / 108)</name>
    <dbReference type="NCBI Taxonomy" id="632292"/>
    <lineage>
        <taxon>Bacteria</taxon>
        <taxon>Bacillati</taxon>
        <taxon>Bacillota</taxon>
        <taxon>Bacillota incertae sedis</taxon>
        <taxon>Caldicellulosiruptorales</taxon>
        <taxon>Caldicellulosiruptoraceae</taxon>
        <taxon>Caldicellulosiruptor</taxon>
    </lineage>
</organism>
<dbReference type="EMBL" id="CP002219">
    <property type="protein sequence ID" value="ADQ06536.1"/>
    <property type="molecule type" value="Genomic_DNA"/>
</dbReference>
<proteinExistence type="predicted"/>
<dbReference type="HOGENOM" id="CLU_136025_4_1_9"/>
<reference key="1">
    <citation type="submission" date="2010-09" db="EMBL/GenBank/DDBJ databases">
        <title>Complete sequence of Caldicellulosiruptor hydrothermalis 108.</title>
        <authorList>
            <consortium name="US DOE Joint Genome Institute"/>
            <person name="Lucas S."/>
            <person name="Copeland A."/>
            <person name="Lapidus A."/>
            <person name="Cheng J.-F."/>
            <person name="Bruce D."/>
            <person name="Goodwin L."/>
            <person name="Pitluck S."/>
            <person name="Davenport K."/>
            <person name="Detter J.C."/>
            <person name="Han C."/>
            <person name="Tapia R."/>
            <person name="Land M."/>
            <person name="Hauser L."/>
            <person name="Chang Y.-J."/>
            <person name="Jeffries C."/>
            <person name="Kyrpides N."/>
            <person name="Ivanova N."/>
            <person name="Mikhailova N."/>
            <person name="Blumer-Schuette S.E."/>
            <person name="Kelly R.M."/>
            <person name="Woyke T."/>
        </authorList>
    </citation>
    <scope>NUCLEOTIDE SEQUENCE</scope>
    <source>
        <strain>108</strain>
    </source>
</reference>
<reference evidence="3 4" key="2">
    <citation type="journal article" date="2011" name="J. Bacteriol.">
        <title>Complete genome sequences for the anaerobic, extremely thermophilic plant biomass-degrading bacteria Caldicellulosiruptor hydrothermalis, Caldicellulosiruptor kristjanssonii, Caldicellulosiruptor kronotskyensis, Caldicellulosiruptor owensenis, and Caldicellulosiruptor lactoaceticus.</title>
        <authorList>
            <person name="Blumer-Schuette S.E."/>
            <person name="Ozdemir I."/>
            <person name="Mistry D."/>
            <person name="Lucas S."/>
            <person name="Lapidus A."/>
            <person name="Cheng J.F."/>
            <person name="Goodwin L.A."/>
            <person name="Pitluck S."/>
            <person name="Land M.L."/>
            <person name="Hauser L.J."/>
            <person name="Woyke T."/>
            <person name="Mikhailova N."/>
            <person name="Pati A."/>
            <person name="Kyrpides N.C."/>
            <person name="Ivanova N."/>
            <person name="Detter J.C."/>
            <person name="Walston-Davenport K."/>
            <person name="Han S."/>
            <person name="Adams M.W."/>
            <person name="Kelly R.M."/>
        </authorList>
    </citation>
    <scope>NUCLEOTIDE SEQUENCE [LARGE SCALE GENOMIC DNA]</scope>
    <source>
        <strain evidence="4">DSM 18901 / VKM B-2411 / 108</strain>
    </source>
</reference>
<dbReference type="NCBIfam" id="TIGR02605">
    <property type="entry name" value="CxxC_CxxC_SSSS"/>
    <property type="match status" value="1"/>
</dbReference>
<dbReference type="AlphaFoldDB" id="E4QE42"/>
<accession>E4QE42</accession>
<evidence type="ECO:0000313" key="4">
    <source>
        <dbReference type="Proteomes" id="UP000006890"/>
    </source>
</evidence>
<feature type="region of interest" description="Disordered" evidence="1">
    <location>
        <begin position="60"/>
        <end position="79"/>
    </location>
</feature>
<evidence type="ECO:0000256" key="1">
    <source>
        <dbReference type="SAM" id="MobiDB-lite"/>
    </source>
</evidence>
<feature type="compositionally biased region" description="Low complexity" evidence="1">
    <location>
        <begin position="65"/>
        <end position="79"/>
    </location>
</feature>
<sequence>MKVTKEMFYTFVCNSCQEVFEIRASISEISNGLKISCPKCASSDVTRDYSKINIGLSAGSGAKNSSCSYCSGSRGCCGS</sequence>
<name>E4QE42_CALH1</name>
<feature type="domain" description="Putative regulatory protein FmdB zinc ribbon" evidence="2">
    <location>
        <begin position="7"/>
        <end position="50"/>
    </location>
</feature>
<dbReference type="InterPro" id="IPR013429">
    <property type="entry name" value="Regulatory_FmdB_Zinc_ribbon"/>
</dbReference>
<evidence type="ECO:0000313" key="3">
    <source>
        <dbReference type="EMBL" id="ADQ06536.1"/>
    </source>
</evidence>
<dbReference type="KEGG" id="chd:Calhy_0800"/>
<dbReference type="Proteomes" id="UP000006890">
    <property type="component" value="Chromosome"/>
</dbReference>
<gene>
    <name evidence="3" type="ordered locus">Calhy_0800</name>
</gene>
<keyword evidence="4" id="KW-1185">Reference proteome</keyword>
<dbReference type="SMART" id="SM00834">
    <property type="entry name" value="CxxC_CXXC_SSSS"/>
    <property type="match status" value="1"/>
</dbReference>
<evidence type="ECO:0000259" key="2">
    <source>
        <dbReference type="SMART" id="SM00834"/>
    </source>
</evidence>
<protein>
    <submittedName>
        <fullName evidence="3">Putative regulatory protein FmdB</fullName>
    </submittedName>
</protein>